<dbReference type="GO" id="GO:0016887">
    <property type="term" value="F:ATP hydrolysis activity"/>
    <property type="evidence" value="ECO:0007669"/>
    <property type="project" value="InterPro"/>
</dbReference>
<keyword evidence="7" id="KW-1185">Reference proteome</keyword>
<dbReference type="InterPro" id="IPR003593">
    <property type="entry name" value="AAA+_ATPase"/>
</dbReference>
<sequence length="297" mass="32506">MLSIRAINKRFGDVHALNNVSLDLKPGLFGLLGPNGAGKSTLMRTLATLQKPDEGTITYNGVNIVDNPDVMRSTLGYLPQDFGVYPRMSALALLDHIAILKGITNKKAREEQIMALLENVNLITHRTASVATYSGGMRQRFGVAQALLGNPKVLIVDEPTAGLDPFERQRFLDLLSEAGENKIILLSTHIVEDVRDLCPDMAIMGKGQIIARGAPESLIDKIRGKVWRKTIEKSELDAIKDAHKFLNSRYLMGGVVVSILSESSPGAEWEKGEETLEDGYFAYLNGHVVDTPALRAV</sequence>
<gene>
    <name evidence="6" type="ORF">DES40_2007</name>
</gene>
<comment type="similarity">
    <text evidence="1">Belongs to the ABC transporter superfamily.</text>
</comment>
<accession>A0A420WDZ9</accession>
<evidence type="ECO:0000256" key="2">
    <source>
        <dbReference type="ARBA" id="ARBA00022448"/>
    </source>
</evidence>
<dbReference type="PROSITE" id="PS50893">
    <property type="entry name" value="ABC_TRANSPORTER_2"/>
    <property type="match status" value="1"/>
</dbReference>
<keyword evidence="3" id="KW-0547">Nucleotide-binding</keyword>
<evidence type="ECO:0000313" key="6">
    <source>
        <dbReference type="EMBL" id="RKQ69208.1"/>
    </source>
</evidence>
<keyword evidence="4" id="KW-0067">ATP-binding</keyword>
<dbReference type="InterPro" id="IPR003439">
    <property type="entry name" value="ABC_transporter-like_ATP-bd"/>
</dbReference>
<dbReference type="InterPro" id="IPR027417">
    <property type="entry name" value="P-loop_NTPase"/>
</dbReference>
<dbReference type="Pfam" id="PF00005">
    <property type="entry name" value="ABC_tran"/>
    <property type="match status" value="1"/>
</dbReference>
<dbReference type="Proteomes" id="UP000282211">
    <property type="component" value="Unassembled WGS sequence"/>
</dbReference>
<dbReference type="RefSeq" id="WP_121101514.1">
    <property type="nucleotide sequence ID" value="NZ_RBII01000002.1"/>
</dbReference>
<dbReference type="EMBL" id="RBII01000002">
    <property type="protein sequence ID" value="RKQ69208.1"/>
    <property type="molecule type" value="Genomic_DNA"/>
</dbReference>
<dbReference type="SMART" id="SM00382">
    <property type="entry name" value="AAA"/>
    <property type="match status" value="1"/>
</dbReference>
<comment type="caution">
    <text evidence="6">The sequence shown here is derived from an EMBL/GenBank/DDBJ whole genome shotgun (WGS) entry which is preliminary data.</text>
</comment>
<evidence type="ECO:0000259" key="5">
    <source>
        <dbReference type="PROSITE" id="PS50893"/>
    </source>
</evidence>
<keyword evidence="2" id="KW-0813">Transport</keyword>
<dbReference type="PROSITE" id="PS00211">
    <property type="entry name" value="ABC_TRANSPORTER_1"/>
    <property type="match status" value="1"/>
</dbReference>
<dbReference type="InParanoid" id="A0A420WDZ9"/>
<dbReference type="AlphaFoldDB" id="A0A420WDZ9"/>
<evidence type="ECO:0000313" key="7">
    <source>
        <dbReference type="Proteomes" id="UP000282211"/>
    </source>
</evidence>
<name>A0A420WDZ9_9PROT</name>
<dbReference type="PANTHER" id="PTHR43335:SF2">
    <property type="entry name" value="ABC TRANSPORTER, ATP-BINDING PROTEIN"/>
    <property type="match status" value="1"/>
</dbReference>
<dbReference type="OrthoDB" id="9778547at2"/>
<evidence type="ECO:0000256" key="1">
    <source>
        <dbReference type="ARBA" id="ARBA00005417"/>
    </source>
</evidence>
<dbReference type="CDD" id="cd03264">
    <property type="entry name" value="ABC_drug_resistance_like"/>
    <property type="match status" value="1"/>
</dbReference>
<protein>
    <submittedName>
        <fullName evidence="6">ABC-type multidrug transport system ATPase subunit</fullName>
    </submittedName>
</protein>
<dbReference type="GO" id="GO:0005524">
    <property type="term" value="F:ATP binding"/>
    <property type="evidence" value="ECO:0007669"/>
    <property type="project" value="UniProtKB-KW"/>
</dbReference>
<evidence type="ECO:0000256" key="3">
    <source>
        <dbReference type="ARBA" id="ARBA00022741"/>
    </source>
</evidence>
<dbReference type="PANTHER" id="PTHR43335">
    <property type="entry name" value="ABC TRANSPORTER, ATP-BINDING PROTEIN"/>
    <property type="match status" value="1"/>
</dbReference>
<organism evidence="6 7">
    <name type="scientific">Litorimonas taeanensis</name>
    <dbReference type="NCBI Taxonomy" id="568099"/>
    <lineage>
        <taxon>Bacteria</taxon>
        <taxon>Pseudomonadati</taxon>
        <taxon>Pseudomonadota</taxon>
        <taxon>Alphaproteobacteria</taxon>
        <taxon>Maricaulales</taxon>
        <taxon>Robiginitomaculaceae</taxon>
    </lineage>
</organism>
<dbReference type="InterPro" id="IPR017871">
    <property type="entry name" value="ABC_transporter-like_CS"/>
</dbReference>
<dbReference type="SUPFAM" id="SSF52540">
    <property type="entry name" value="P-loop containing nucleoside triphosphate hydrolases"/>
    <property type="match status" value="1"/>
</dbReference>
<proteinExistence type="inferred from homology"/>
<evidence type="ECO:0000256" key="4">
    <source>
        <dbReference type="ARBA" id="ARBA00022840"/>
    </source>
</evidence>
<dbReference type="Gene3D" id="3.40.50.300">
    <property type="entry name" value="P-loop containing nucleotide triphosphate hydrolases"/>
    <property type="match status" value="1"/>
</dbReference>
<reference evidence="6 7" key="1">
    <citation type="submission" date="2018-10" db="EMBL/GenBank/DDBJ databases">
        <title>Genomic Encyclopedia of Type Strains, Phase IV (KMG-IV): sequencing the most valuable type-strain genomes for metagenomic binning, comparative biology and taxonomic classification.</title>
        <authorList>
            <person name="Goeker M."/>
        </authorList>
    </citation>
    <scope>NUCLEOTIDE SEQUENCE [LARGE SCALE GENOMIC DNA]</scope>
    <source>
        <strain evidence="6 7">DSM 22008</strain>
    </source>
</reference>
<feature type="domain" description="ABC transporter" evidence="5">
    <location>
        <begin position="2"/>
        <end position="231"/>
    </location>
</feature>